<dbReference type="InterPro" id="IPR015330">
    <property type="entry name" value="DNA_primase/pol_bifunc_N"/>
</dbReference>
<evidence type="ECO:0000313" key="2">
    <source>
        <dbReference type="EMBL" id="KKK75627.1"/>
    </source>
</evidence>
<sequence length="234" mass="25344">MGGHAVALLRRGWSVIPVHVPLESGDCSCGNDCSWPGKHPRVPWRAYTEELPTEEQVIEWFDDEFYGSNLGVVTGQVSDLVVVDVDGTIEDFQALGLPKTRTALTGGGGYHMFYRTGRQPAPSGISVTPGIDIKADGGFVVLPPSKHLSGFEYAWLDCRSKIAKISPSELPQRVRSSESNGEWVGELLGGVPEGERSMTAARLAGRYAQIGLSPDESVMLLVSWNLQNNPPLPL</sequence>
<feature type="domain" description="DNA primase/polymerase bifunctional N-terminal" evidence="1">
    <location>
        <begin position="5"/>
        <end position="174"/>
    </location>
</feature>
<dbReference type="CDD" id="cd04859">
    <property type="entry name" value="Prim_Pol"/>
    <property type="match status" value="1"/>
</dbReference>
<dbReference type="SMART" id="SM00943">
    <property type="entry name" value="Prim-Pol"/>
    <property type="match status" value="1"/>
</dbReference>
<dbReference type="AlphaFoldDB" id="A0A0F8Y2K5"/>
<dbReference type="EMBL" id="LAZR01055777">
    <property type="protein sequence ID" value="KKK75627.1"/>
    <property type="molecule type" value="Genomic_DNA"/>
</dbReference>
<proteinExistence type="predicted"/>
<dbReference type="Gene3D" id="3.30.720.160">
    <property type="entry name" value="Bifunctional DNA primase/polymerase, N-terminal"/>
    <property type="match status" value="1"/>
</dbReference>
<dbReference type="SUPFAM" id="SSF56747">
    <property type="entry name" value="Prim-pol domain"/>
    <property type="match status" value="1"/>
</dbReference>
<reference evidence="2" key="1">
    <citation type="journal article" date="2015" name="Nature">
        <title>Complex archaea that bridge the gap between prokaryotes and eukaryotes.</title>
        <authorList>
            <person name="Spang A."/>
            <person name="Saw J.H."/>
            <person name="Jorgensen S.L."/>
            <person name="Zaremba-Niedzwiedzka K."/>
            <person name="Martijn J."/>
            <person name="Lind A.E."/>
            <person name="van Eijk R."/>
            <person name="Schleper C."/>
            <person name="Guy L."/>
            <person name="Ettema T.J."/>
        </authorList>
    </citation>
    <scope>NUCLEOTIDE SEQUENCE</scope>
</reference>
<protein>
    <recommendedName>
        <fullName evidence="1">DNA primase/polymerase bifunctional N-terminal domain-containing protein</fullName>
    </recommendedName>
</protein>
<organism evidence="2">
    <name type="scientific">marine sediment metagenome</name>
    <dbReference type="NCBI Taxonomy" id="412755"/>
    <lineage>
        <taxon>unclassified sequences</taxon>
        <taxon>metagenomes</taxon>
        <taxon>ecological metagenomes</taxon>
    </lineage>
</organism>
<evidence type="ECO:0000259" key="1">
    <source>
        <dbReference type="SMART" id="SM00943"/>
    </source>
</evidence>
<name>A0A0F8Y2K5_9ZZZZ</name>
<gene>
    <name evidence="2" type="ORF">LCGC14_2871830</name>
</gene>
<dbReference type="Pfam" id="PF09250">
    <property type="entry name" value="Prim-Pol"/>
    <property type="match status" value="1"/>
</dbReference>
<accession>A0A0F8Y2K5</accession>
<comment type="caution">
    <text evidence="2">The sequence shown here is derived from an EMBL/GenBank/DDBJ whole genome shotgun (WGS) entry which is preliminary data.</text>
</comment>
<feature type="non-terminal residue" evidence="2">
    <location>
        <position position="234"/>
    </location>
</feature>